<comment type="subcellular location">
    <subcellularLocation>
        <location evidence="1">Secreted</location>
    </subcellularLocation>
</comment>
<dbReference type="GO" id="GO:0004252">
    <property type="term" value="F:serine-type endopeptidase activity"/>
    <property type="evidence" value="ECO:0007669"/>
    <property type="project" value="InterPro"/>
</dbReference>
<name>A0A852BH01_9CORV</name>
<dbReference type="InterPro" id="IPR018114">
    <property type="entry name" value="TRYPSIN_HIS"/>
</dbReference>
<dbReference type="EMBL" id="WEZZ01033975">
    <property type="protein sequence ID" value="NXP67368.1"/>
    <property type="molecule type" value="Genomic_DNA"/>
</dbReference>
<dbReference type="GO" id="GO:0005615">
    <property type="term" value="C:extracellular space"/>
    <property type="evidence" value="ECO:0007669"/>
    <property type="project" value="TreeGrafter"/>
</dbReference>
<dbReference type="InterPro" id="IPR043504">
    <property type="entry name" value="Peptidase_S1_PA_chymotrypsin"/>
</dbReference>
<dbReference type="GO" id="GO:0006508">
    <property type="term" value="P:proteolysis"/>
    <property type="evidence" value="ECO:0007669"/>
    <property type="project" value="UniProtKB-KW"/>
</dbReference>
<dbReference type="InterPro" id="IPR050442">
    <property type="entry name" value="Peptidase_S1_coag_factors"/>
</dbReference>
<keyword evidence="2" id="KW-0964">Secreted</keyword>
<keyword evidence="4" id="KW-0378">Hydrolase</keyword>
<evidence type="ECO:0000313" key="9">
    <source>
        <dbReference type="EMBL" id="NXP67368.1"/>
    </source>
</evidence>
<organism evidence="9 10">
    <name type="scientific">Chloropsis cyanopogon</name>
    <dbReference type="NCBI Taxonomy" id="1218682"/>
    <lineage>
        <taxon>Eukaryota</taxon>
        <taxon>Metazoa</taxon>
        <taxon>Chordata</taxon>
        <taxon>Craniata</taxon>
        <taxon>Vertebrata</taxon>
        <taxon>Euteleostomi</taxon>
        <taxon>Archelosauria</taxon>
        <taxon>Archosauria</taxon>
        <taxon>Dinosauria</taxon>
        <taxon>Saurischia</taxon>
        <taxon>Theropoda</taxon>
        <taxon>Coelurosauria</taxon>
        <taxon>Aves</taxon>
        <taxon>Neognathae</taxon>
        <taxon>Neoaves</taxon>
        <taxon>Telluraves</taxon>
        <taxon>Australaves</taxon>
        <taxon>Passeriformes</taxon>
        <taxon>Corvoidea</taxon>
        <taxon>Irenidae</taxon>
        <taxon>Chloropsis</taxon>
    </lineage>
</organism>
<reference evidence="9" key="1">
    <citation type="submission" date="2019-10" db="EMBL/GenBank/DDBJ databases">
        <title>Bird 10,000 Genomes (B10K) Project - Family phase.</title>
        <authorList>
            <person name="Zhang G."/>
        </authorList>
    </citation>
    <scope>NUCLEOTIDE SEQUENCE</scope>
    <source>
        <strain evidence="9">B10K-DU-002-57</strain>
        <tissue evidence="9">Muscle</tissue>
    </source>
</reference>
<evidence type="ECO:0000256" key="4">
    <source>
        <dbReference type="ARBA" id="ARBA00022801"/>
    </source>
</evidence>
<dbReference type="Proteomes" id="UP000614263">
    <property type="component" value="Unassembled WGS sequence"/>
</dbReference>
<dbReference type="PANTHER" id="PTHR24278:SF28">
    <property type="entry name" value="COAGULATION FACTOR X"/>
    <property type="match status" value="1"/>
</dbReference>
<protein>
    <submittedName>
        <fullName evidence="9">FA10 factor</fullName>
    </submittedName>
</protein>
<evidence type="ECO:0000256" key="1">
    <source>
        <dbReference type="ARBA" id="ARBA00004613"/>
    </source>
</evidence>
<dbReference type="AlphaFoldDB" id="A0A852BH01"/>
<feature type="domain" description="Peptidase S1" evidence="8">
    <location>
        <begin position="1"/>
        <end position="157"/>
    </location>
</feature>
<evidence type="ECO:0000256" key="7">
    <source>
        <dbReference type="ARBA" id="ARBA00023180"/>
    </source>
</evidence>
<dbReference type="InterPro" id="IPR001314">
    <property type="entry name" value="Peptidase_S1A"/>
</dbReference>
<dbReference type="PROSITE" id="PS00134">
    <property type="entry name" value="TRYPSIN_HIS"/>
    <property type="match status" value="1"/>
</dbReference>
<dbReference type="PRINTS" id="PR00722">
    <property type="entry name" value="CHYMOTRYPSIN"/>
</dbReference>
<evidence type="ECO:0000256" key="6">
    <source>
        <dbReference type="ARBA" id="ARBA00023157"/>
    </source>
</evidence>
<dbReference type="InterPro" id="IPR001254">
    <property type="entry name" value="Trypsin_dom"/>
</dbReference>
<keyword evidence="6" id="KW-1015">Disulfide bond</keyword>
<keyword evidence="3" id="KW-0645">Protease</keyword>
<accession>A0A852BH01</accession>
<evidence type="ECO:0000256" key="2">
    <source>
        <dbReference type="ARBA" id="ARBA00022525"/>
    </source>
</evidence>
<gene>
    <name evidence="9" type="primary">F10</name>
    <name evidence="9" type="ORF">CHLCYA_R03937</name>
</gene>
<feature type="non-terminal residue" evidence="9">
    <location>
        <position position="1"/>
    </location>
</feature>
<proteinExistence type="predicted"/>
<dbReference type="FunFam" id="2.40.10.10:FF:000013">
    <property type="entry name" value="Coagulation factor X"/>
    <property type="match status" value="1"/>
</dbReference>
<keyword evidence="5" id="KW-0106">Calcium</keyword>
<dbReference type="InterPro" id="IPR009003">
    <property type="entry name" value="Peptidase_S1_PA"/>
</dbReference>
<keyword evidence="7" id="KW-0325">Glycoprotein</keyword>
<evidence type="ECO:0000256" key="5">
    <source>
        <dbReference type="ARBA" id="ARBA00022837"/>
    </source>
</evidence>
<dbReference type="Pfam" id="PF00089">
    <property type="entry name" value="Trypsin"/>
    <property type="match status" value="1"/>
</dbReference>
<evidence type="ECO:0000313" key="10">
    <source>
        <dbReference type="Proteomes" id="UP000614263"/>
    </source>
</evidence>
<sequence length="157" mass="17498">QAVLLNEEGEEFCGGTILSENFILTAAHCINQTREIKVVVGELDREKKEQSESMHTVEKIVVHTKFVAETYDNDIALLKLKEPISFSEYVIAACLPKADFANEVLMTQKSGRVSGFGREFDGGPLPKKLKVLELPYVNSSICKQSTYFAVTENMFCA</sequence>
<feature type="non-terminal residue" evidence="9">
    <location>
        <position position="157"/>
    </location>
</feature>
<evidence type="ECO:0000259" key="8">
    <source>
        <dbReference type="PROSITE" id="PS50240"/>
    </source>
</evidence>
<dbReference type="PANTHER" id="PTHR24278">
    <property type="entry name" value="COAGULATION FACTOR"/>
    <property type="match status" value="1"/>
</dbReference>
<comment type="caution">
    <text evidence="9">The sequence shown here is derived from an EMBL/GenBank/DDBJ whole genome shotgun (WGS) entry which is preliminary data.</text>
</comment>
<evidence type="ECO:0000256" key="3">
    <source>
        <dbReference type="ARBA" id="ARBA00022670"/>
    </source>
</evidence>
<dbReference type="CDD" id="cd00190">
    <property type="entry name" value="Tryp_SPc"/>
    <property type="match status" value="1"/>
</dbReference>
<dbReference type="PROSITE" id="PS50240">
    <property type="entry name" value="TRYPSIN_DOM"/>
    <property type="match status" value="1"/>
</dbReference>
<dbReference type="Gene3D" id="2.40.10.10">
    <property type="entry name" value="Trypsin-like serine proteases"/>
    <property type="match status" value="2"/>
</dbReference>
<dbReference type="SUPFAM" id="SSF50494">
    <property type="entry name" value="Trypsin-like serine proteases"/>
    <property type="match status" value="1"/>
</dbReference>
<dbReference type="SMART" id="SM00020">
    <property type="entry name" value="Tryp_SPc"/>
    <property type="match status" value="1"/>
</dbReference>
<keyword evidence="10" id="KW-1185">Reference proteome</keyword>